<evidence type="ECO:0000256" key="2">
    <source>
        <dbReference type="SAM" id="SignalP"/>
    </source>
</evidence>
<protein>
    <submittedName>
        <fullName evidence="3">Uncharacterized protein</fullName>
    </submittedName>
</protein>
<dbReference type="EMBL" id="HBUF01117748">
    <property type="protein sequence ID" value="CAG6641517.1"/>
    <property type="molecule type" value="Transcribed_RNA"/>
</dbReference>
<name>A0A8D8SAH7_9HEMI</name>
<dbReference type="PANTHER" id="PTHR37687:SF1">
    <property type="entry name" value="AGAP006772-PA"/>
    <property type="match status" value="1"/>
</dbReference>
<evidence type="ECO:0000256" key="1">
    <source>
        <dbReference type="SAM" id="MobiDB-lite"/>
    </source>
</evidence>
<accession>A0A8D8SAH7</accession>
<feature type="region of interest" description="Disordered" evidence="1">
    <location>
        <begin position="509"/>
        <end position="548"/>
    </location>
</feature>
<proteinExistence type="predicted"/>
<evidence type="ECO:0000313" key="3">
    <source>
        <dbReference type="EMBL" id="CAG6662877.1"/>
    </source>
</evidence>
<feature type="chain" id="PRO_5035638901" evidence="2">
    <location>
        <begin position="18"/>
        <end position="548"/>
    </location>
</feature>
<feature type="compositionally biased region" description="Basic and acidic residues" evidence="1">
    <location>
        <begin position="127"/>
        <end position="143"/>
    </location>
</feature>
<dbReference type="InterPro" id="IPR038875">
    <property type="entry name" value="PLA2_conodipine-like"/>
</dbReference>
<feature type="region of interest" description="Disordered" evidence="1">
    <location>
        <begin position="335"/>
        <end position="364"/>
    </location>
</feature>
<feature type="compositionally biased region" description="Basic residues" evidence="1">
    <location>
        <begin position="528"/>
        <end position="540"/>
    </location>
</feature>
<dbReference type="AlphaFoldDB" id="A0A8D8SAH7"/>
<sequence>MQGICLIFTVCLAVVSCIPLSEYDSESLKPVISMIEKREREMEPVYVYEKEPEEEIIFVPEEYGQPEDIGYGYQKSALSSELASFKEHYPYLTNQELEKLMLDYLEKGRPKDNYYIYGKTKKSVFRERDESEYPEKLQKLSPEREEEEEDAMYKNQSPFRERFRDVETKGNDKHINSADLEYLSALNTLWEQYQHKQDYNDENNDDPNDVEPNDVQLSEEDIAAILSYFEDQKDEDQRQMEDSYDDSYPLVLLKNNKNYKHHTKSNQKRVWRDGAYESHPGYGHSSEHLMIKKRALKTIPTLKKKPPPTDSKSGNRDNNKNQADQELTQVLGTGKKNSTAHSAHDTTANSKVGSTVSTVPQSSAAPMTTEKPIIVKKKSVDWSNYFGIDKRKKKSYKRNTSENWPVEQYMYHNELNNIEAKDIDTKFRDMEDMILDQVIKYTGAHEGIRNPEQLHRIKQKIMAQLATAYSLEKMRHTLDEYKSTIDAHNMGYPDKRIAVKKERVHPKDTGVTLEEEDNNIPELSKFPQHTKKSFFRRNNKNAKYAHGE</sequence>
<dbReference type="EMBL" id="HBUF01203884">
    <property type="protein sequence ID" value="CAG6662877.1"/>
    <property type="molecule type" value="Transcribed_RNA"/>
</dbReference>
<reference evidence="3" key="1">
    <citation type="submission" date="2021-05" db="EMBL/GenBank/DDBJ databases">
        <authorList>
            <person name="Alioto T."/>
            <person name="Alioto T."/>
            <person name="Gomez Garrido J."/>
        </authorList>
    </citation>
    <scope>NUCLEOTIDE SEQUENCE</scope>
</reference>
<feature type="region of interest" description="Disordered" evidence="1">
    <location>
        <begin position="127"/>
        <end position="154"/>
    </location>
</feature>
<keyword evidence="2" id="KW-0732">Signal</keyword>
<dbReference type="PANTHER" id="PTHR37687">
    <property type="entry name" value="AGAP006772-PA"/>
    <property type="match status" value="1"/>
</dbReference>
<feature type="signal peptide" evidence="2">
    <location>
        <begin position="1"/>
        <end position="17"/>
    </location>
</feature>
<organism evidence="3">
    <name type="scientific">Cacopsylla melanoneura</name>
    <dbReference type="NCBI Taxonomy" id="428564"/>
    <lineage>
        <taxon>Eukaryota</taxon>
        <taxon>Metazoa</taxon>
        <taxon>Ecdysozoa</taxon>
        <taxon>Arthropoda</taxon>
        <taxon>Hexapoda</taxon>
        <taxon>Insecta</taxon>
        <taxon>Pterygota</taxon>
        <taxon>Neoptera</taxon>
        <taxon>Paraneoptera</taxon>
        <taxon>Hemiptera</taxon>
        <taxon>Sternorrhyncha</taxon>
        <taxon>Psylloidea</taxon>
        <taxon>Psyllidae</taxon>
        <taxon>Psyllinae</taxon>
        <taxon>Cacopsylla</taxon>
    </lineage>
</organism>
<feature type="region of interest" description="Disordered" evidence="1">
    <location>
        <begin position="298"/>
        <end position="323"/>
    </location>
</feature>